<proteinExistence type="inferred from homology"/>
<dbReference type="PROSITE" id="PS00131">
    <property type="entry name" value="CARBOXYPEPT_SER_SER"/>
    <property type="match status" value="1"/>
</dbReference>
<evidence type="ECO:0000313" key="8">
    <source>
        <dbReference type="EMBL" id="RSL57588.1"/>
    </source>
</evidence>
<dbReference type="STRING" id="1325734.A0A428PX81"/>
<dbReference type="Proteomes" id="UP000288168">
    <property type="component" value="Unassembled WGS sequence"/>
</dbReference>
<keyword evidence="9" id="KW-1185">Reference proteome</keyword>
<dbReference type="SUPFAM" id="SSF53474">
    <property type="entry name" value="alpha/beta-Hydrolases"/>
    <property type="match status" value="1"/>
</dbReference>
<dbReference type="InterPro" id="IPR001563">
    <property type="entry name" value="Peptidase_S10"/>
</dbReference>
<dbReference type="InterPro" id="IPR029058">
    <property type="entry name" value="AB_hydrolase_fold"/>
</dbReference>
<keyword evidence="5 7" id="KW-0378">Hydrolase</keyword>
<keyword evidence="6" id="KW-0325">Glycoprotein</keyword>
<dbReference type="InterPro" id="IPR018202">
    <property type="entry name" value="Ser_caboxypep_ser_AS"/>
</dbReference>
<dbReference type="Gene3D" id="3.40.50.1820">
    <property type="entry name" value="alpha/beta hydrolase"/>
    <property type="match status" value="2"/>
</dbReference>
<dbReference type="Pfam" id="PF00450">
    <property type="entry name" value="Peptidase_S10"/>
    <property type="match status" value="2"/>
</dbReference>
<keyword evidence="3 7" id="KW-0645">Protease</keyword>
<dbReference type="PANTHER" id="PTHR11802">
    <property type="entry name" value="SERINE PROTEASE FAMILY S10 SERINE CARBOXYPEPTIDASE"/>
    <property type="match status" value="1"/>
</dbReference>
<keyword evidence="4 7" id="KW-0732">Signal</keyword>
<dbReference type="GO" id="GO:0006508">
    <property type="term" value="P:proteolysis"/>
    <property type="evidence" value="ECO:0007669"/>
    <property type="project" value="UniProtKB-KW"/>
</dbReference>
<dbReference type="PANTHER" id="PTHR11802:SF113">
    <property type="entry name" value="SERINE CARBOXYPEPTIDASE CTSA-4.1"/>
    <property type="match status" value="1"/>
</dbReference>
<comment type="similarity">
    <text evidence="1 7">Belongs to the peptidase S10 family.</text>
</comment>
<reference evidence="8 9" key="1">
    <citation type="submission" date="2017-06" db="EMBL/GenBank/DDBJ databases">
        <title>Comparative genomic analysis of Ambrosia Fusariam Clade fungi.</title>
        <authorList>
            <person name="Stajich J.E."/>
            <person name="Carrillo J."/>
            <person name="Kijimoto T."/>
            <person name="Eskalen A."/>
            <person name="O'Donnell K."/>
            <person name="Kasson M."/>
        </authorList>
    </citation>
    <scope>NUCLEOTIDE SEQUENCE [LARGE SCALE GENOMIC DNA]</scope>
    <source>
        <strain evidence="8 9">NRRL62584</strain>
    </source>
</reference>
<feature type="chain" id="PRO_5018816527" description="Carboxypeptidase" evidence="7">
    <location>
        <begin position="19"/>
        <end position="369"/>
    </location>
</feature>
<evidence type="ECO:0000313" key="9">
    <source>
        <dbReference type="Proteomes" id="UP000288168"/>
    </source>
</evidence>
<organism evidence="8 9">
    <name type="scientific">Fusarium duplospermum</name>
    <dbReference type="NCBI Taxonomy" id="1325734"/>
    <lineage>
        <taxon>Eukaryota</taxon>
        <taxon>Fungi</taxon>
        <taxon>Dikarya</taxon>
        <taxon>Ascomycota</taxon>
        <taxon>Pezizomycotina</taxon>
        <taxon>Sordariomycetes</taxon>
        <taxon>Hypocreomycetidae</taxon>
        <taxon>Hypocreales</taxon>
        <taxon>Nectriaceae</taxon>
        <taxon>Fusarium</taxon>
        <taxon>Fusarium solani species complex</taxon>
    </lineage>
</organism>
<comment type="caution">
    <text evidence="8">The sequence shown here is derived from an EMBL/GenBank/DDBJ whole genome shotgun (WGS) entry which is preliminary data.</text>
</comment>
<evidence type="ECO:0000256" key="1">
    <source>
        <dbReference type="ARBA" id="ARBA00009431"/>
    </source>
</evidence>
<dbReference type="AlphaFoldDB" id="A0A428PX81"/>
<evidence type="ECO:0000256" key="7">
    <source>
        <dbReference type="RuleBase" id="RU361156"/>
    </source>
</evidence>
<dbReference type="EC" id="3.4.16.-" evidence="7"/>
<evidence type="ECO:0000256" key="2">
    <source>
        <dbReference type="ARBA" id="ARBA00022645"/>
    </source>
</evidence>
<sequence length="369" mass="40930">MLGLFTWGLVALASKAQAAVPLVASPTDVTHSNTPFSEHRGIEPFTLRLGYDTASVCNSSTPGTSGFITSKDSRGGKNSIFFWPFESKNDPKSDPVILWMTGSQGLHDASTTMDQFLRQFMIAFPDLADRDFIIAGESYGGSWVPALATTILQSQGDTSDDVKPVRVQGGDRGAASPSYDSHNRPHINLKGVMIGNCLIRRSVQNIGFFETVCAGPDNLFNTSQCLQWAPLAMWCEEHLVVCETDGMTSTTCKEAEEKCNAISRVVVEEMHRNPYDFRQECHDPEACYSEMKHINEYLNRTYVEQALGVLEDVPFVGISCDVLEQWEKVGDLWRSSDNHVNYLLKSNIRVLIYVGDKDLYCNSADASPR</sequence>
<keyword evidence="2 7" id="KW-0121">Carboxypeptidase</keyword>
<evidence type="ECO:0000256" key="3">
    <source>
        <dbReference type="ARBA" id="ARBA00022670"/>
    </source>
</evidence>
<protein>
    <recommendedName>
        <fullName evidence="7">Carboxypeptidase</fullName>
        <ecNumber evidence="7">3.4.16.-</ecNumber>
    </recommendedName>
</protein>
<dbReference type="OrthoDB" id="443318at2759"/>
<evidence type="ECO:0000256" key="5">
    <source>
        <dbReference type="ARBA" id="ARBA00022801"/>
    </source>
</evidence>
<evidence type="ECO:0000256" key="6">
    <source>
        <dbReference type="ARBA" id="ARBA00023180"/>
    </source>
</evidence>
<name>A0A428PX81_9HYPO</name>
<accession>A0A428PX81</accession>
<gene>
    <name evidence="8" type="ORF">CEP54_008201</name>
</gene>
<evidence type="ECO:0000256" key="4">
    <source>
        <dbReference type="ARBA" id="ARBA00022729"/>
    </source>
</evidence>
<dbReference type="GO" id="GO:0004185">
    <property type="term" value="F:serine-type carboxypeptidase activity"/>
    <property type="evidence" value="ECO:0007669"/>
    <property type="project" value="UniProtKB-UniRule"/>
</dbReference>
<dbReference type="EMBL" id="NKCI01000080">
    <property type="protein sequence ID" value="RSL57588.1"/>
    <property type="molecule type" value="Genomic_DNA"/>
</dbReference>
<feature type="signal peptide" evidence="7">
    <location>
        <begin position="1"/>
        <end position="18"/>
    </location>
</feature>